<organism evidence="2 3">
    <name type="scientific">Methanorbis furvi</name>
    <dbReference type="NCBI Taxonomy" id="3028299"/>
    <lineage>
        <taxon>Archaea</taxon>
        <taxon>Methanobacteriati</taxon>
        <taxon>Methanobacteriota</taxon>
        <taxon>Stenosarchaea group</taxon>
        <taxon>Methanomicrobia</taxon>
        <taxon>Methanomicrobiales</taxon>
        <taxon>Methanocorpusculaceae</taxon>
        <taxon>Methanorbis</taxon>
    </lineage>
</organism>
<gene>
    <name evidence="2" type="primary">ppm1_2</name>
    <name evidence="2" type="ORF">McpAg1_10450</name>
</gene>
<accession>A0AAE4MCQ6</accession>
<protein>
    <submittedName>
        <fullName evidence="2">Polyprenol monophosphomannose synthase</fullName>
        <ecNumber evidence="2">2.4.1.-</ecNumber>
    </submittedName>
</protein>
<dbReference type="EMBL" id="JAWDKA010000005">
    <property type="protein sequence ID" value="MDV0441834.1"/>
    <property type="molecule type" value="Genomic_DNA"/>
</dbReference>
<dbReference type="AlphaFoldDB" id="A0AAE4MCQ6"/>
<keyword evidence="2" id="KW-0808">Transferase</keyword>
<evidence type="ECO:0000313" key="2">
    <source>
        <dbReference type="EMBL" id="MDV0441834.1"/>
    </source>
</evidence>
<dbReference type="RefSeq" id="WP_338094240.1">
    <property type="nucleotide sequence ID" value="NZ_JAWDKA010000005.1"/>
</dbReference>
<dbReference type="InterPro" id="IPR001173">
    <property type="entry name" value="Glyco_trans_2-like"/>
</dbReference>
<dbReference type="Proteomes" id="UP001273136">
    <property type="component" value="Unassembled WGS sequence"/>
</dbReference>
<proteinExistence type="predicted"/>
<dbReference type="Gene3D" id="3.90.550.10">
    <property type="entry name" value="Spore Coat Polysaccharide Biosynthesis Protein SpsA, Chain A"/>
    <property type="match status" value="1"/>
</dbReference>
<dbReference type="PANTHER" id="PTHR10859:SF105">
    <property type="entry name" value="DOLICHYL-PHOSPHATE BETA-D-MANNOSYLTRANSFERASE"/>
    <property type="match status" value="1"/>
</dbReference>
<dbReference type="InterPro" id="IPR029044">
    <property type="entry name" value="Nucleotide-diphossugar_trans"/>
</dbReference>
<dbReference type="EC" id="2.4.1.-" evidence="2"/>
<keyword evidence="2" id="KW-0328">Glycosyltransferase</keyword>
<sequence length="243" mass="26748">MESPVLSVVIPVYNDAASLNLAVPASIEVLEGLGLPFELILCEDASSDGSLEVANEFVAADKRIIVNHSDVRRGKGGALSEALAMSRGDIFCFYDVDLSTDLAALGTLIQKVQEGTDIAIGSRFLDESAVTRTGEREATSVGFNRMVRILLASSIRDHQCGFKAFRRERLMQLMPYVRSRGWTWDTEVLALAQACGYTVEEIPIVWKQGDKTNVRTGDVFSMGWSVVRLAWRIRVAGDYPKNI</sequence>
<evidence type="ECO:0000313" key="3">
    <source>
        <dbReference type="Proteomes" id="UP001273136"/>
    </source>
</evidence>
<comment type="caution">
    <text evidence="2">The sequence shown here is derived from an EMBL/GenBank/DDBJ whole genome shotgun (WGS) entry which is preliminary data.</text>
</comment>
<keyword evidence="3" id="KW-1185">Reference proteome</keyword>
<dbReference type="GO" id="GO:0016757">
    <property type="term" value="F:glycosyltransferase activity"/>
    <property type="evidence" value="ECO:0007669"/>
    <property type="project" value="UniProtKB-KW"/>
</dbReference>
<dbReference type="GO" id="GO:0006487">
    <property type="term" value="P:protein N-linked glycosylation"/>
    <property type="evidence" value="ECO:0007669"/>
    <property type="project" value="TreeGrafter"/>
</dbReference>
<name>A0AAE4MCQ6_9EURY</name>
<evidence type="ECO:0000259" key="1">
    <source>
        <dbReference type="Pfam" id="PF00535"/>
    </source>
</evidence>
<dbReference type="SUPFAM" id="SSF53448">
    <property type="entry name" value="Nucleotide-diphospho-sugar transferases"/>
    <property type="match status" value="1"/>
</dbReference>
<dbReference type="PANTHER" id="PTHR10859">
    <property type="entry name" value="GLYCOSYL TRANSFERASE"/>
    <property type="match status" value="1"/>
</dbReference>
<dbReference type="Pfam" id="PF00535">
    <property type="entry name" value="Glycos_transf_2"/>
    <property type="match status" value="1"/>
</dbReference>
<reference evidence="2" key="1">
    <citation type="submission" date="2023-06" db="EMBL/GenBank/DDBJ databases">
        <title>Genome sequence of Methancorpusculaceae sp. Ag1.</title>
        <authorList>
            <person name="Protasov E."/>
            <person name="Platt K."/>
            <person name="Poehlein A."/>
            <person name="Daniel R."/>
            <person name="Brune A."/>
        </authorList>
    </citation>
    <scope>NUCLEOTIDE SEQUENCE</scope>
    <source>
        <strain evidence="2">Ag1</strain>
    </source>
</reference>
<feature type="domain" description="Glycosyltransferase 2-like" evidence="1">
    <location>
        <begin position="7"/>
        <end position="170"/>
    </location>
</feature>